<evidence type="ECO:0008006" key="6">
    <source>
        <dbReference type="Google" id="ProtNLM"/>
    </source>
</evidence>
<feature type="region of interest" description="Disordered" evidence="3">
    <location>
        <begin position="537"/>
        <end position="589"/>
    </location>
</feature>
<accession>A0AAN6VLC8</accession>
<feature type="compositionally biased region" description="Basic and acidic residues" evidence="3">
    <location>
        <begin position="706"/>
        <end position="718"/>
    </location>
</feature>
<feature type="repeat" description="PPR" evidence="2">
    <location>
        <begin position="152"/>
        <end position="186"/>
    </location>
</feature>
<dbReference type="Proteomes" id="UP001302745">
    <property type="component" value="Unassembled WGS sequence"/>
</dbReference>
<evidence type="ECO:0000313" key="4">
    <source>
        <dbReference type="EMBL" id="KAK4153693.1"/>
    </source>
</evidence>
<dbReference type="EMBL" id="MU856933">
    <property type="protein sequence ID" value="KAK4153693.1"/>
    <property type="molecule type" value="Genomic_DNA"/>
</dbReference>
<reference evidence="4" key="2">
    <citation type="submission" date="2023-05" db="EMBL/GenBank/DDBJ databases">
        <authorList>
            <consortium name="Lawrence Berkeley National Laboratory"/>
            <person name="Steindorff A."/>
            <person name="Hensen N."/>
            <person name="Bonometti L."/>
            <person name="Westerberg I."/>
            <person name="Brannstrom I.O."/>
            <person name="Guillou S."/>
            <person name="Cros-Aarteil S."/>
            <person name="Calhoun S."/>
            <person name="Haridas S."/>
            <person name="Kuo A."/>
            <person name="Mondo S."/>
            <person name="Pangilinan J."/>
            <person name="Riley R."/>
            <person name="Labutti K."/>
            <person name="Andreopoulos B."/>
            <person name="Lipzen A."/>
            <person name="Chen C."/>
            <person name="Yanf M."/>
            <person name="Daum C."/>
            <person name="Ng V."/>
            <person name="Clum A."/>
            <person name="Ohm R."/>
            <person name="Martin F."/>
            <person name="Silar P."/>
            <person name="Natvig D."/>
            <person name="Lalanne C."/>
            <person name="Gautier V."/>
            <person name="Ament-Velasquez S.L."/>
            <person name="Kruys A."/>
            <person name="Hutchinson M.I."/>
            <person name="Powell A.J."/>
            <person name="Barry K."/>
            <person name="Miller A.N."/>
            <person name="Grigoriev I.V."/>
            <person name="Debuchy R."/>
            <person name="Gladieux P."/>
            <person name="Thoren M.H."/>
            <person name="Johannesson H."/>
        </authorList>
    </citation>
    <scope>NUCLEOTIDE SEQUENCE</scope>
    <source>
        <strain evidence="4">CBS 538.74</strain>
    </source>
</reference>
<feature type="compositionally biased region" description="Basic and acidic residues" evidence="3">
    <location>
        <begin position="561"/>
        <end position="570"/>
    </location>
</feature>
<evidence type="ECO:0000256" key="1">
    <source>
        <dbReference type="ARBA" id="ARBA00022737"/>
    </source>
</evidence>
<keyword evidence="5" id="KW-1185">Reference proteome</keyword>
<proteinExistence type="predicted"/>
<protein>
    <recommendedName>
        <fullName evidence="6">Pentatricopeptide repeat protein</fullName>
    </recommendedName>
</protein>
<gene>
    <name evidence="4" type="ORF">C8A00DRAFT_33569</name>
</gene>
<name>A0AAN6VLC8_9PEZI</name>
<feature type="region of interest" description="Disordered" evidence="3">
    <location>
        <begin position="612"/>
        <end position="634"/>
    </location>
</feature>
<organism evidence="4 5">
    <name type="scientific">Chaetomidium leptoderma</name>
    <dbReference type="NCBI Taxonomy" id="669021"/>
    <lineage>
        <taxon>Eukaryota</taxon>
        <taxon>Fungi</taxon>
        <taxon>Dikarya</taxon>
        <taxon>Ascomycota</taxon>
        <taxon>Pezizomycotina</taxon>
        <taxon>Sordariomycetes</taxon>
        <taxon>Sordariomycetidae</taxon>
        <taxon>Sordariales</taxon>
        <taxon>Chaetomiaceae</taxon>
        <taxon>Chaetomidium</taxon>
    </lineage>
</organism>
<evidence type="ECO:0000256" key="3">
    <source>
        <dbReference type="SAM" id="MobiDB-lite"/>
    </source>
</evidence>
<feature type="region of interest" description="Disordered" evidence="3">
    <location>
        <begin position="358"/>
        <end position="394"/>
    </location>
</feature>
<dbReference type="AlphaFoldDB" id="A0AAN6VLC8"/>
<reference evidence="4" key="1">
    <citation type="journal article" date="2023" name="Mol. Phylogenet. Evol.">
        <title>Genome-scale phylogeny and comparative genomics of the fungal order Sordariales.</title>
        <authorList>
            <person name="Hensen N."/>
            <person name="Bonometti L."/>
            <person name="Westerberg I."/>
            <person name="Brannstrom I.O."/>
            <person name="Guillou S."/>
            <person name="Cros-Aarteil S."/>
            <person name="Calhoun S."/>
            <person name="Haridas S."/>
            <person name="Kuo A."/>
            <person name="Mondo S."/>
            <person name="Pangilinan J."/>
            <person name="Riley R."/>
            <person name="LaButti K."/>
            <person name="Andreopoulos B."/>
            <person name="Lipzen A."/>
            <person name="Chen C."/>
            <person name="Yan M."/>
            <person name="Daum C."/>
            <person name="Ng V."/>
            <person name="Clum A."/>
            <person name="Steindorff A."/>
            <person name="Ohm R.A."/>
            <person name="Martin F."/>
            <person name="Silar P."/>
            <person name="Natvig D.O."/>
            <person name="Lalanne C."/>
            <person name="Gautier V."/>
            <person name="Ament-Velasquez S.L."/>
            <person name="Kruys A."/>
            <person name="Hutchinson M.I."/>
            <person name="Powell A.J."/>
            <person name="Barry K."/>
            <person name="Miller A.N."/>
            <person name="Grigoriev I.V."/>
            <person name="Debuchy R."/>
            <person name="Gladieux P."/>
            <person name="Hiltunen Thoren M."/>
            <person name="Johannesson H."/>
        </authorList>
    </citation>
    <scope>NUCLEOTIDE SEQUENCE</scope>
    <source>
        <strain evidence="4">CBS 538.74</strain>
    </source>
</reference>
<evidence type="ECO:0000313" key="5">
    <source>
        <dbReference type="Proteomes" id="UP001302745"/>
    </source>
</evidence>
<feature type="region of interest" description="Disordered" evidence="3">
    <location>
        <begin position="683"/>
        <end position="729"/>
    </location>
</feature>
<dbReference type="InterPro" id="IPR011990">
    <property type="entry name" value="TPR-like_helical_dom_sf"/>
</dbReference>
<sequence length="729" mass="82067">MFVCRGCLRSLTGMGVSPIRPRLLGPLQRTTGSISSRHMYMGRGIKVDLRSAIGDPIQPGHPGYPTEKERAVKPRKPLAENEEDLEYENIGQKGGEFGRQKYEQKLETAVRKSLSLTTDPFFIAQHVELALGKGSFDEALLMTRIASRNTKVEVSWNHLIDYQMKNRRLHAAVKLYNEMKKRAQIPNAKTYTIIFRGCAHSLHPKLAVAEATRIYNFMIKQGALKPNTIHMNAVLEVCARAGDLESLFTVLATANKHLRAPDAHTYTIVLNALRHDAGSAHKANLGLVDAEVKREYQNNIQRARAIWADVIANWRGGKMIVDEHLVYAMGKTLVTGDYKDNDSVLELLEQTMNIPRFDKPNVKLPSPTDPSLMPEDEAAAGKQAPDTAGMSPKDRRALALSRANTSPLYAKPGNKTLSLILTVLTNTRKTSSAAKYWSYFTQVLHVMPDAENKFCHLRALANGHASAQVAAFIESMPQNLLNEITFRRGFSGCIGDNLNKDAFKNACRIFDVMVTTQRYPDALAMRLFLQVARANTRHFHEQQPQDQQRPQQQQRQKRQQFSREEEARAEAEEEEAEAENTSKITGPMAHGRQIAMAIERMWDPFRILSGAQSYPEGATRSPQEEADKRRGDTQEVMATARRMIAAIDRVVNEEGMASRNMIKLLRTRRIILQKAVERWVRKLYPDGAPPPGEEEEEGGKKKLGPRLHEEPGLRESARHAARLPARYTF</sequence>
<comment type="caution">
    <text evidence="4">The sequence shown here is derived from an EMBL/GenBank/DDBJ whole genome shotgun (WGS) entry which is preliminary data.</text>
</comment>
<dbReference type="Gene3D" id="1.25.40.10">
    <property type="entry name" value="Tetratricopeptide repeat domain"/>
    <property type="match status" value="1"/>
</dbReference>
<dbReference type="PANTHER" id="PTHR47942">
    <property type="entry name" value="TETRATRICOPEPTIDE REPEAT (TPR)-LIKE SUPERFAMILY PROTEIN-RELATED"/>
    <property type="match status" value="1"/>
</dbReference>
<dbReference type="InterPro" id="IPR002885">
    <property type="entry name" value="PPR_rpt"/>
</dbReference>
<dbReference type="Pfam" id="PF13812">
    <property type="entry name" value="PPR_3"/>
    <property type="match status" value="1"/>
</dbReference>
<dbReference type="PANTHER" id="PTHR47942:SF105">
    <property type="entry name" value="ATPASE EXPRESSION PROTEIN 3"/>
    <property type="match status" value="1"/>
</dbReference>
<dbReference type="InterPro" id="IPR051222">
    <property type="entry name" value="PPR/CCM1_RNA-binding"/>
</dbReference>
<dbReference type="Pfam" id="PF13041">
    <property type="entry name" value="PPR_2"/>
    <property type="match status" value="1"/>
</dbReference>
<evidence type="ECO:0000256" key="2">
    <source>
        <dbReference type="PROSITE-ProRule" id="PRU00708"/>
    </source>
</evidence>
<feature type="compositionally biased region" description="Basic and acidic residues" evidence="3">
    <location>
        <begin position="622"/>
        <end position="633"/>
    </location>
</feature>
<dbReference type="PROSITE" id="PS51375">
    <property type="entry name" value="PPR"/>
    <property type="match status" value="1"/>
</dbReference>
<feature type="compositionally biased region" description="Low complexity" evidence="3">
    <location>
        <begin position="544"/>
        <end position="554"/>
    </location>
</feature>
<dbReference type="NCBIfam" id="TIGR00756">
    <property type="entry name" value="PPR"/>
    <property type="match status" value="1"/>
</dbReference>
<keyword evidence="1" id="KW-0677">Repeat</keyword>